<accession>A0A3D4V9R7</accession>
<evidence type="ECO:0000313" key="2">
    <source>
        <dbReference type="Proteomes" id="UP000264071"/>
    </source>
</evidence>
<comment type="caution">
    <text evidence="1">The sequence shown here is derived from an EMBL/GenBank/DDBJ whole genome shotgun (WGS) entry which is preliminary data.</text>
</comment>
<gene>
    <name evidence="1" type="ORF">DGD08_07660</name>
</gene>
<organism evidence="1 2">
    <name type="scientific">Gemmatimonas aurantiaca</name>
    <dbReference type="NCBI Taxonomy" id="173480"/>
    <lineage>
        <taxon>Bacteria</taxon>
        <taxon>Pseudomonadati</taxon>
        <taxon>Gemmatimonadota</taxon>
        <taxon>Gemmatimonadia</taxon>
        <taxon>Gemmatimonadales</taxon>
        <taxon>Gemmatimonadaceae</taxon>
        <taxon>Gemmatimonas</taxon>
    </lineage>
</organism>
<dbReference type="Proteomes" id="UP000264071">
    <property type="component" value="Unassembled WGS sequence"/>
</dbReference>
<proteinExistence type="predicted"/>
<dbReference type="EMBL" id="DPIY01000006">
    <property type="protein sequence ID" value="HCT57077.1"/>
    <property type="molecule type" value="Genomic_DNA"/>
</dbReference>
<dbReference type="InterPro" id="IPR015943">
    <property type="entry name" value="WD40/YVTN_repeat-like_dom_sf"/>
</dbReference>
<dbReference type="AlphaFoldDB" id="A0A3D4V9R7"/>
<evidence type="ECO:0000313" key="1">
    <source>
        <dbReference type="EMBL" id="HCT57077.1"/>
    </source>
</evidence>
<dbReference type="PANTHER" id="PTHR47199">
    <property type="entry name" value="PHOTOSYSTEM II STABILITY/ASSEMBLY FACTOR HCF136, CHLOROPLASTIC"/>
    <property type="match status" value="1"/>
</dbReference>
<dbReference type="Gene3D" id="2.130.10.10">
    <property type="entry name" value="YVTN repeat-like/Quinoprotein amine dehydrogenase"/>
    <property type="match status" value="2"/>
</dbReference>
<name>A0A3D4V9R7_9BACT</name>
<sequence>MILFLLQSLRTMRTAASARPVASPVTRAAILGLAAVLTTVPQRGAVAQGVSAPRIAEQQSGVTQLIQAVHATSANVVWASGPGGVVLRTQDGGTTWQRRLTPAGDSLQFRDVYAVDADTAWVLSIGNGTASRIYRTSDGGSTWALQFINRDSAAFYDCLSFGTAAEGIVFGDAAAGRTHILRTTNGGGTWSLLPERAVPAPLPSEGAFAASGLCVTHADARTAYIATGAPGARLFKSSDAGATWSVLETPLVRGTVAGLTGLSFVGNRGVAVAADINRLRTDTSTNVVGVTTDGGRTWTLGNRPPLPGALSGVTWVPGAGPDAMVAVSYGGAFHSSTAGRTWTTITNVVTTGVSAFGRTVWIGGEKGRIWRLDFTAAGR</sequence>
<dbReference type="SUPFAM" id="SSF110296">
    <property type="entry name" value="Oligoxyloglucan reducing end-specific cellobiohydrolase"/>
    <property type="match status" value="1"/>
</dbReference>
<dbReference type="PANTHER" id="PTHR47199:SF2">
    <property type="entry name" value="PHOTOSYSTEM II STABILITY_ASSEMBLY FACTOR HCF136, CHLOROPLASTIC"/>
    <property type="match status" value="1"/>
</dbReference>
<reference evidence="1 2" key="1">
    <citation type="journal article" date="2018" name="Nat. Biotechnol.">
        <title>A standardized bacterial taxonomy based on genome phylogeny substantially revises the tree of life.</title>
        <authorList>
            <person name="Parks D.H."/>
            <person name="Chuvochina M."/>
            <person name="Waite D.W."/>
            <person name="Rinke C."/>
            <person name="Skarshewski A."/>
            <person name="Chaumeil P.A."/>
            <person name="Hugenholtz P."/>
        </authorList>
    </citation>
    <scope>NUCLEOTIDE SEQUENCE [LARGE SCALE GENOMIC DNA]</scope>
    <source>
        <strain evidence="1">UBA8844</strain>
    </source>
</reference>
<protein>
    <submittedName>
        <fullName evidence="1">Oxidoreductase</fullName>
    </submittedName>
</protein>